<dbReference type="InterPro" id="IPR021136">
    <property type="entry name" value="Flagellar_hook_control-like_C"/>
</dbReference>
<proteinExistence type="predicted"/>
<comment type="caution">
    <text evidence="2">The sequence shown here is derived from an EMBL/GenBank/DDBJ whole genome shotgun (WGS) entry which is preliminary data.</text>
</comment>
<dbReference type="PANTHER" id="PTHR37533">
    <property type="entry name" value="FLAGELLAR HOOK-LENGTH CONTROL PROTEIN"/>
    <property type="match status" value="1"/>
</dbReference>
<dbReference type="AlphaFoldDB" id="A0A0W0STL8"/>
<dbReference type="InterPro" id="IPR052563">
    <property type="entry name" value="FliK"/>
</dbReference>
<dbReference type="Gene3D" id="3.30.750.140">
    <property type="match status" value="1"/>
</dbReference>
<keyword evidence="3" id="KW-1185">Reference proteome</keyword>
<evidence type="ECO:0000313" key="2">
    <source>
        <dbReference type="EMBL" id="KTC86604.1"/>
    </source>
</evidence>
<dbReference type="Proteomes" id="UP000054742">
    <property type="component" value="Unassembled WGS sequence"/>
</dbReference>
<name>A0A0W0STL8_9GAMM</name>
<dbReference type="OrthoDB" id="1792985at2"/>
<feature type="domain" description="Flagellar hook-length control protein-like C-terminal" evidence="1">
    <location>
        <begin position="339"/>
        <end position="419"/>
    </location>
</feature>
<dbReference type="PATRIC" id="fig|29422.6.peg.574"/>
<sequence length="459" mass="50955">MIDLLQLTSMQQTATEMDIKLHCEGQAQDAQGNADFTALMTQLLVSEEVRVDKATTTANKIMAGEEALNIKELNADLTEEELSSTQSLAEPKIQLNSNTLEKENHDSDISINANISLIEFDDTIFELSDNKFTINKDNSDGLILKKYKEEIEEISSDILSDLSKDKINSEPVVAVNECNSGENFNVETEIIEVAQFQPVLELKQPGIEIIDSKPSMENKNGEEVITDPKNASSVHLQKENSHQNLPIKISTDHQVVLENSPEKPVNPLMNTDNVSEFKTLLDMANPAIDENREAANTSTLHSVTHNELKGSASREIASPKTLNIPSSVSSSDWGGKFTQQVVWLGQQKIKTAIIKLNPQELGPLEVNIKLVKDSASINITAHTTQVRDLIEQNVPKLREMMSEQGINLSQVNIESNNHPRHFSSRPYEPISKENEADIEQALTTPVVHSKIRGIVDYFA</sequence>
<keyword evidence="2" id="KW-0969">Cilium</keyword>
<organism evidence="2 3">
    <name type="scientific">Legionella brunensis</name>
    <dbReference type="NCBI Taxonomy" id="29422"/>
    <lineage>
        <taxon>Bacteria</taxon>
        <taxon>Pseudomonadati</taxon>
        <taxon>Pseudomonadota</taxon>
        <taxon>Gammaproteobacteria</taxon>
        <taxon>Legionellales</taxon>
        <taxon>Legionellaceae</taxon>
        <taxon>Legionella</taxon>
    </lineage>
</organism>
<reference evidence="2 3" key="1">
    <citation type="submission" date="2015-11" db="EMBL/GenBank/DDBJ databases">
        <title>Genomic analysis of 38 Legionella species identifies large and diverse effector repertoires.</title>
        <authorList>
            <person name="Burstein D."/>
            <person name="Amaro F."/>
            <person name="Zusman T."/>
            <person name="Lifshitz Z."/>
            <person name="Cohen O."/>
            <person name="Gilbert J.A."/>
            <person name="Pupko T."/>
            <person name="Shuman H.A."/>
            <person name="Segal G."/>
        </authorList>
    </citation>
    <scope>NUCLEOTIDE SEQUENCE [LARGE SCALE GENOMIC DNA]</scope>
    <source>
        <strain evidence="2 3">ATCC 43878</strain>
    </source>
</reference>
<dbReference type="EMBL" id="LNXV01000004">
    <property type="protein sequence ID" value="KTC86604.1"/>
    <property type="molecule type" value="Genomic_DNA"/>
</dbReference>
<dbReference type="Pfam" id="PF02120">
    <property type="entry name" value="Flg_hook"/>
    <property type="match status" value="1"/>
</dbReference>
<evidence type="ECO:0000313" key="3">
    <source>
        <dbReference type="Proteomes" id="UP000054742"/>
    </source>
</evidence>
<keyword evidence="2" id="KW-0282">Flagellum</keyword>
<dbReference type="InterPro" id="IPR038610">
    <property type="entry name" value="FliK-like_C_sf"/>
</dbReference>
<gene>
    <name evidence="2" type="ORF">Lbru_0545</name>
</gene>
<keyword evidence="2" id="KW-0966">Cell projection</keyword>
<dbReference type="STRING" id="29422.Lbru_0545"/>
<dbReference type="RefSeq" id="WP_058440643.1">
    <property type="nucleotide sequence ID" value="NZ_CAAAHU010000007.1"/>
</dbReference>
<dbReference type="CDD" id="cd17470">
    <property type="entry name" value="T3SS_Flik_C"/>
    <property type="match status" value="1"/>
</dbReference>
<accession>A0A0W0STL8</accession>
<evidence type="ECO:0000259" key="1">
    <source>
        <dbReference type="Pfam" id="PF02120"/>
    </source>
</evidence>
<dbReference type="PANTHER" id="PTHR37533:SF2">
    <property type="entry name" value="FLAGELLAR HOOK-LENGTH CONTROL PROTEIN"/>
    <property type="match status" value="1"/>
</dbReference>
<protein>
    <submittedName>
        <fullName evidence="2">Putative flagellar hook-length control protein</fullName>
    </submittedName>
</protein>